<dbReference type="KEGG" id="dtm:BJL86_2450"/>
<dbReference type="AlphaFoldDB" id="A0A173LNH9"/>
<feature type="region of interest" description="Disordered" evidence="1">
    <location>
        <begin position="393"/>
        <end position="426"/>
    </location>
</feature>
<dbReference type="STRING" id="499555.BJL86_2450"/>
<dbReference type="EMBL" id="CP015961">
    <property type="protein sequence ID" value="ANI93214.1"/>
    <property type="molecule type" value="Genomic_DNA"/>
</dbReference>
<dbReference type="Gene3D" id="3.40.50.410">
    <property type="entry name" value="von Willebrand factor, type A domain"/>
    <property type="match status" value="1"/>
</dbReference>
<dbReference type="CDD" id="cd00198">
    <property type="entry name" value="vWFA"/>
    <property type="match status" value="1"/>
</dbReference>
<evidence type="ECO:0000259" key="2">
    <source>
        <dbReference type="SMART" id="SM00327"/>
    </source>
</evidence>
<dbReference type="InterPro" id="IPR002035">
    <property type="entry name" value="VWF_A"/>
</dbReference>
<dbReference type="OrthoDB" id="9766126at2"/>
<dbReference type="RefSeq" id="WP_067472863.1">
    <property type="nucleotide sequence ID" value="NZ_CP015961.1"/>
</dbReference>
<dbReference type="InterPro" id="IPR036465">
    <property type="entry name" value="vWFA_dom_sf"/>
</dbReference>
<protein>
    <recommendedName>
        <fullName evidence="2">VWFA domain-containing protein</fullName>
    </recommendedName>
</protein>
<evidence type="ECO:0000313" key="4">
    <source>
        <dbReference type="Proteomes" id="UP000186104"/>
    </source>
</evidence>
<sequence>MARPERPARYGRYLGGPDPLAPPLDLGEALDAVSEGVMSGYSPKQALREFLRRGGREQLGLDDLSGQVQQRRRELLRRHRLGGTLDEVAKLLDKALLAERSQLARDARMDPTDRTLREMTIENLPESTAGKVAGLSEYEWASSDGRETYKQIQDLLGREALESRFAGMKRALENAGESEREAVTEMLEDLNELLELHARGEDTDEDFADFMSRYGDYFPENPKDVDELINVLAQRSAAAQRMLQSMSEEQRNELMNLSAQAFGSADIQNQLSALDANLRRLRPDEDWDGAAEFTGDEPVGYGEGTSVMAELGELDALSDQLGDWGPESPLSELDIEALERHLGHESAVSARTLSGLEKSMHDSGYLRSNAEGDLRLSPAAMRKLGKSLLRDAATRLSGRTGTRDTRASGAAGEQTGASRPWQFGDTESWNVPRTISNAITRTAGEGEDPREGLRLAPSDIEVNETEARTQAAVVLLVDTSFSMVMEGRWVPMKRTALALHHLVSTRFRGDDLELITFGRYAQRVEIGALLERDVEYEQGTNLHHALLLAGQFFRKHPTMQPVLLVVTDGEPTAHLEPGGEPWFSYPPARETIATTVAELDRIARFGAQVTFFRLGENPGLARFLDAMARRVHGTVVAPDLEDLGAAVVEEFLSSRFGPDFGDID</sequence>
<dbReference type="Proteomes" id="UP000186104">
    <property type="component" value="Chromosome"/>
</dbReference>
<evidence type="ECO:0000313" key="3">
    <source>
        <dbReference type="EMBL" id="ANI93214.1"/>
    </source>
</evidence>
<name>A0A173LNH9_9ACTN</name>
<keyword evidence="4" id="KW-1185">Reference proteome</keyword>
<reference evidence="3 4" key="1">
    <citation type="submission" date="2016-06" db="EMBL/GenBank/DDBJ databases">
        <title>Complete genome sequence of a saline-alkali tolerant type strain Dietzia timorensis ID05-A0528T.</title>
        <authorList>
            <person name="Wu X."/>
        </authorList>
    </citation>
    <scope>NUCLEOTIDE SEQUENCE [LARGE SCALE GENOMIC DNA]</scope>
    <source>
        <strain evidence="3 4">ID05-A0528</strain>
    </source>
</reference>
<gene>
    <name evidence="3" type="ORF">BJL86_2450</name>
</gene>
<proteinExistence type="predicted"/>
<evidence type="ECO:0000256" key="1">
    <source>
        <dbReference type="SAM" id="MobiDB-lite"/>
    </source>
</evidence>
<feature type="domain" description="VWFA" evidence="2">
    <location>
        <begin position="470"/>
        <end position="649"/>
    </location>
</feature>
<dbReference type="SMART" id="SM00327">
    <property type="entry name" value="VWA"/>
    <property type="match status" value="1"/>
</dbReference>
<accession>A0A173LNH9</accession>
<dbReference type="SUPFAM" id="SSF53300">
    <property type="entry name" value="vWA-like"/>
    <property type="match status" value="1"/>
</dbReference>
<organism evidence="3 4">
    <name type="scientific">Dietzia timorensis</name>
    <dbReference type="NCBI Taxonomy" id="499555"/>
    <lineage>
        <taxon>Bacteria</taxon>
        <taxon>Bacillati</taxon>
        <taxon>Actinomycetota</taxon>
        <taxon>Actinomycetes</taxon>
        <taxon>Mycobacteriales</taxon>
        <taxon>Dietziaceae</taxon>
        <taxon>Dietzia</taxon>
    </lineage>
</organism>